<dbReference type="EMBL" id="VTWH01000002">
    <property type="protein sequence ID" value="KAA0970351.1"/>
    <property type="molecule type" value="Genomic_DNA"/>
</dbReference>
<dbReference type="RefSeq" id="WP_149299247.1">
    <property type="nucleotide sequence ID" value="NZ_VTWH01000002.1"/>
</dbReference>
<evidence type="ECO:0000313" key="4">
    <source>
        <dbReference type="EMBL" id="KAA0970351.1"/>
    </source>
</evidence>
<dbReference type="Gene3D" id="3.40.50.150">
    <property type="entry name" value="Vaccinia Virus protein VP39"/>
    <property type="match status" value="1"/>
</dbReference>
<reference evidence="4 5" key="1">
    <citation type="submission" date="2019-08" db="EMBL/GenBank/DDBJ databases">
        <title>Aureimonas fodiniaquatilis sp. nov., isolated from a coal mine wastewater.</title>
        <authorList>
            <person name="Kim W."/>
        </authorList>
    </citation>
    <scope>NUCLEOTIDE SEQUENCE [LARGE SCALE GENOMIC DNA]</scope>
    <source>
        <strain evidence="4 5">CAU 1482</strain>
    </source>
</reference>
<gene>
    <name evidence="4" type="ORF">FPY71_07460</name>
</gene>
<keyword evidence="1 4" id="KW-0489">Methyltransferase</keyword>
<keyword evidence="2 4" id="KW-0808">Transferase</keyword>
<dbReference type="Proteomes" id="UP000324738">
    <property type="component" value="Unassembled WGS sequence"/>
</dbReference>
<dbReference type="InterPro" id="IPR041698">
    <property type="entry name" value="Methyltransf_25"/>
</dbReference>
<dbReference type="PANTHER" id="PTHR43861:SF1">
    <property type="entry name" value="TRANS-ACONITATE 2-METHYLTRANSFERASE"/>
    <property type="match status" value="1"/>
</dbReference>
<keyword evidence="5" id="KW-1185">Reference proteome</keyword>
<evidence type="ECO:0000259" key="3">
    <source>
        <dbReference type="Pfam" id="PF13649"/>
    </source>
</evidence>
<protein>
    <submittedName>
        <fullName evidence="4">Methyltransferase domain-containing protein</fullName>
    </submittedName>
</protein>
<proteinExistence type="predicted"/>
<dbReference type="SUPFAM" id="SSF53335">
    <property type="entry name" value="S-adenosyl-L-methionine-dependent methyltransferases"/>
    <property type="match status" value="1"/>
</dbReference>
<dbReference type="InterPro" id="IPR029063">
    <property type="entry name" value="SAM-dependent_MTases_sf"/>
</dbReference>
<dbReference type="CDD" id="cd02440">
    <property type="entry name" value="AdoMet_MTases"/>
    <property type="match status" value="1"/>
</dbReference>
<dbReference type="OrthoDB" id="9765084at2"/>
<accession>A0A5B0DX59</accession>
<evidence type="ECO:0000256" key="1">
    <source>
        <dbReference type="ARBA" id="ARBA00022603"/>
    </source>
</evidence>
<dbReference type="AlphaFoldDB" id="A0A5B0DX59"/>
<comment type="caution">
    <text evidence="4">The sequence shown here is derived from an EMBL/GenBank/DDBJ whole genome shotgun (WGS) entry which is preliminary data.</text>
</comment>
<evidence type="ECO:0000313" key="5">
    <source>
        <dbReference type="Proteomes" id="UP000324738"/>
    </source>
</evidence>
<dbReference type="Pfam" id="PF13649">
    <property type="entry name" value="Methyltransf_25"/>
    <property type="match status" value="1"/>
</dbReference>
<dbReference type="GO" id="GO:0032259">
    <property type="term" value="P:methylation"/>
    <property type="evidence" value="ECO:0007669"/>
    <property type="project" value="UniProtKB-KW"/>
</dbReference>
<evidence type="ECO:0000256" key="2">
    <source>
        <dbReference type="ARBA" id="ARBA00022679"/>
    </source>
</evidence>
<organism evidence="4 5">
    <name type="scientific">Aureimonas fodinaquatilis</name>
    <dbReference type="NCBI Taxonomy" id="2565783"/>
    <lineage>
        <taxon>Bacteria</taxon>
        <taxon>Pseudomonadati</taxon>
        <taxon>Pseudomonadota</taxon>
        <taxon>Alphaproteobacteria</taxon>
        <taxon>Hyphomicrobiales</taxon>
        <taxon>Aurantimonadaceae</taxon>
        <taxon>Aureimonas</taxon>
    </lineage>
</organism>
<dbReference type="PANTHER" id="PTHR43861">
    <property type="entry name" value="TRANS-ACONITATE 2-METHYLTRANSFERASE-RELATED"/>
    <property type="match status" value="1"/>
</dbReference>
<dbReference type="GO" id="GO:0008168">
    <property type="term" value="F:methyltransferase activity"/>
    <property type="evidence" value="ECO:0007669"/>
    <property type="project" value="UniProtKB-KW"/>
</dbReference>
<name>A0A5B0DX59_9HYPH</name>
<feature type="domain" description="Methyltransferase" evidence="3">
    <location>
        <begin position="48"/>
        <end position="133"/>
    </location>
</feature>
<sequence>MPTSDAENVIKLYQEHAASFEEQRGRDLFERNWLDAFVRTMPPAGVDVLDVGCGNGMPLAGYLIEQGCRITGVDGAAEMIDRATVNFPDQSWLVADMRKLPEMKRFHGIIAWHSFFHLTFEDQRQMFATFDRLSAAGAALMFTSGPAHGEAIGTFEGQPLYHSSLDSSEYRDLLQAYGFTVVDHVKEDPSCGGATVWLARKA</sequence>